<protein>
    <submittedName>
        <fullName evidence="1">Uncharacterized protein</fullName>
    </submittedName>
</protein>
<accession>A0A6A5SEY2</accession>
<organism evidence="1 2">
    <name type="scientific">Clathrospora elynae</name>
    <dbReference type="NCBI Taxonomy" id="706981"/>
    <lineage>
        <taxon>Eukaryota</taxon>
        <taxon>Fungi</taxon>
        <taxon>Dikarya</taxon>
        <taxon>Ascomycota</taxon>
        <taxon>Pezizomycotina</taxon>
        <taxon>Dothideomycetes</taxon>
        <taxon>Pleosporomycetidae</taxon>
        <taxon>Pleosporales</taxon>
        <taxon>Diademaceae</taxon>
        <taxon>Clathrospora</taxon>
    </lineage>
</organism>
<dbReference type="AlphaFoldDB" id="A0A6A5SEY2"/>
<reference evidence="1" key="1">
    <citation type="journal article" date="2020" name="Stud. Mycol.">
        <title>101 Dothideomycetes genomes: a test case for predicting lifestyles and emergence of pathogens.</title>
        <authorList>
            <person name="Haridas S."/>
            <person name="Albert R."/>
            <person name="Binder M."/>
            <person name="Bloem J."/>
            <person name="Labutti K."/>
            <person name="Salamov A."/>
            <person name="Andreopoulos B."/>
            <person name="Baker S."/>
            <person name="Barry K."/>
            <person name="Bills G."/>
            <person name="Bluhm B."/>
            <person name="Cannon C."/>
            <person name="Castanera R."/>
            <person name="Culley D."/>
            <person name="Daum C."/>
            <person name="Ezra D."/>
            <person name="Gonzalez J."/>
            <person name="Henrissat B."/>
            <person name="Kuo A."/>
            <person name="Liang C."/>
            <person name="Lipzen A."/>
            <person name="Lutzoni F."/>
            <person name="Magnuson J."/>
            <person name="Mondo S."/>
            <person name="Nolan M."/>
            <person name="Ohm R."/>
            <person name="Pangilinan J."/>
            <person name="Park H.-J."/>
            <person name="Ramirez L."/>
            <person name="Alfaro M."/>
            <person name="Sun H."/>
            <person name="Tritt A."/>
            <person name="Yoshinaga Y."/>
            <person name="Zwiers L.-H."/>
            <person name="Turgeon B."/>
            <person name="Goodwin S."/>
            <person name="Spatafora J."/>
            <person name="Crous P."/>
            <person name="Grigoriev I."/>
        </authorList>
    </citation>
    <scope>NUCLEOTIDE SEQUENCE</scope>
    <source>
        <strain evidence="1">CBS 161.51</strain>
    </source>
</reference>
<gene>
    <name evidence="1" type="ORF">EJ02DRAFT_458147</name>
</gene>
<evidence type="ECO:0000313" key="2">
    <source>
        <dbReference type="Proteomes" id="UP000800038"/>
    </source>
</evidence>
<dbReference type="Proteomes" id="UP000800038">
    <property type="component" value="Unassembled WGS sequence"/>
</dbReference>
<evidence type="ECO:0000313" key="1">
    <source>
        <dbReference type="EMBL" id="KAF1938128.1"/>
    </source>
</evidence>
<name>A0A6A5SEY2_9PLEO</name>
<keyword evidence="2" id="KW-1185">Reference proteome</keyword>
<sequence length="78" mass="8195">MVRVLTLSVTGSARLVVRTRLYSVGATSSPADAAGAGYAAGSSAWQEQEQKEALTCIGLNPVSGMNSAWQTWRHQLSG</sequence>
<dbReference type="EMBL" id="ML976114">
    <property type="protein sequence ID" value="KAF1938128.1"/>
    <property type="molecule type" value="Genomic_DNA"/>
</dbReference>
<proteinExistence type="predicted"/>